<dbReference type="HOGENOM" id="CLU_2332674_0_0_11"/>
<sequence length="98" mass="10522">MKECSCDHSARTPRGWPGFSTTQSRRGSPAPSSPRRWASAVFTPDDTFTTWYAARNSHDDRLDLAVVDPATGVAIDSHVMAISAADPRMSGGPEGSSR</sequence>
<comment type="caution">
    <text evidence="2">The sequence shown here is derived from an EMBL/GenBank/DDBJ whole genome shotgun (WGS) entry which is preliminary data.</text>
</comment>
<dbReference type="AlphaFoldDB" id="N0E1K2"/>
<dbReference type="EMBL" id="CAIZ01000021">
    <property type="protein sequence ID" value="CCH68764.1"/>
    <property type="molecule type" value="Genomic_DNA"/>
</dbReference>
<accession>N0E1K2</accession>
<evidence type="ECO:0000256" key="1">
    <source>
        <dbReference type="SAM" id="MobiDB-lite"/>
    </source>
</evidence>
<gene>
    <name evidence="2" type="ORF">BN10_1170010</name>
</gene>
<name>N0E1K2_9MICO</name>
<organism evidence="2 3">
    <name type="scientific">Phycicoccus elongatus Lp2</name>
    <dbReference type="NCBI Taxonomy" id="1193181"/>
    <lineage>
        <taxon>Bacteria</taxon>
        <taxon>Bacillati</taxon>
        <taxon>Actinomycetota</taxon>
        <taxon>Actinomycetes</taxon>
        <taxon>Micrococcales</taxon>
        <taxon>Intrasporangiaceae</taxon>
        <taxon>Phycicoccus</taxon>
    </lineage>
</organism>
<evidence type="ECO:0000313" key="2">
    <source>
        <dbReference type="EMBL" id="CCH68764.1"/>
    </source>
</evidence>
<reference evidence="2 3" key="1">
    <citation type="journal article" date="2013" name="ISME J.">
        <title>A metabolic model for members of the genus Tetrasphaera involved in enhanced biological phosphorus removal.</title>
        <authorList>
            <person name="Kristiansen R."/>
            <person name="Nguyen H.T.T."/>
            <person name="Saunders A.M."/>
            <person name="Nielsen J.L."/>
            <person name="Wimmer R."/>
            <person name="Le V.Q."/>
            <person name="McIlroy S.J."/>
            <person name="Petrovski S."/>
            <person name="Seviour R.J."/>
            <person name="Calteau A."/>
            <person name="Nielsen K.L."/>
            <person name="Nielsen P.H."/>
        </authorList>
    </citation>
    <scope>NUCLEOTIDE SEQUENCE [LARGE SCALE GENOMIC DNA]</scope>
    <source>
        <strain evidence="2 3">Lp2</strain>
    </source>
</reference>
<feature type="region of interest" description="Disordered" evidence="1">
    <location>
        <begin position="1"/>
        <end position="38"/>
    </location>
</feature>
<feature type="compositionally biased region" description="Low complexity" evidence="1">
    <location>
        <begin position="24"/>
        <end position="38"/>
    </location>
</feature>
<proteinExistence type="predicted"/>
<evidence type="ECO:0000313" key="3">
    <source>
        <dbReference type="Proteomes" id="UP000013167"/>
    </source>
</evidence>
<keyword evidence="3" id="KW-1185">Reference proteome</keyword>
<feature type="compositionally biased region" description="Basic and acidic residues" evidence="1">
    <location>
        <begin position="1"/>
        <end position="10"/>
    </location>
</feature>
<dbReference type="STRING" id="1193181.BN10_1170010"/>
<protein>
    <submittedName>
        <fullName evidence="2">Uncharacterized protein</fullName>
    </submittedName>
</protein>
<dbReference type="Proteomes" id="UP000013167">
    <property type="component" value="Unassembled WGS sequence"/>
</dbReference>